<dbReference type="InterPro" id="IPR013337">
    <property type="entry name" value="CRISPR-assoc_prot_Cas5_Tneap"/>
</dbReference>
<sequence>MRLLRLKIFQETACYQKPFAFKVGETYPLAPFSTVKGMLHSILEATEYIPMNLSIQGKSESIIIDYSNKFMFKKASVQLPLNMDGLVLEIEPENVTTMPMYQHLLYNIEHVIHVETEESVLKRLYENLTTPTKTLSLGRWEDLVRIDEVCFVEAEETYNKVKTQMDLFVPRDIANQRKDLRGDIVKTYYRLTRKYEIIRGKRVWDYIPVAFLPSGQTFINPVLFDSKYPVFLMKG</sequence>
<evidence type="ECO:0000256" key="1">
    <source>
        <dbReference type="ARBA" id="ARBA00023118"/>
    </source>
</evidence>
<dbReference type="Pfam" id="PF09704">
    <property type="entry name" value="Cas_Cas5d"/>
    <property type="match status" value="1"/>
</dbReference>
<comment type="caution">
    <text evidence="2">The sequence shown here is derived from an EMBL/GenBank/DDBJ whole genome shotgun (WGS) entry which is preliminary data.</text>
</comment>
<dbReference type="InterPro" id="IPR021124">
    <property type="entry name" value="CRISPR-assoc_prot_Cas5"/>
</dbReference>
<dbReference type="GO" id="GO:0043571">
    <property type="term" value="P:maintenance of CRISPR repeat elements"/>
    <property type="evidence" value="ECO:0007669"/>
    <property type="project" value="InterPro"/>
</dbReference>
<evidence type="ECO:0000313" key="3">
    <source>
        <dbReference type="Proteomes" id="UP000030595"/>
    </source>
</evidence>
<dbReference type="OrthoDB" id="9782505at2"/>
<keyword evidence="1" id="KW-0051">Antiviral defense</keyword>
<gene>
    <name evidence="2" type="ORF">CD30_00870</name>
</gene>
<organism evidence="2 3">
    <name type="scientific">Ureibacillus massiliensis 4400831 = CIP 108448 = CCUG 49529</name>
    <dbReference type="NCBI Taxonomy" id="1211035"/>
    <lineage>
        <taxon>Bacteria</taxon>
        <taxon>Bacillati</taxon>
        <taxon>Bacillota</taxon>
        <taxon>Bacilli</taxon>
        <taxon>Bacillales</taxon>
        <taxon>Caryophanaceae</taxon>
        <taxon>Ureibacillus</taxon>
    </lineage>
</organism>
<dbReference type="NCBIfam" id="TIGR01895">
    <property type="entry name" value="cas_Cas5t"/>
    <property type="match status" value="1"/>
</dbReference>
<dbReference type="GO" id="GO:0051607">
    <property type="term" value="P:defense response to virus"/>
    <property type="evidence" value="ECO:0007669"/>
    <property type="project" value="UniProtKB-KW"/>
</dbReference>
<dbReference type="NCBIfam" id="TIGR02593">
    <property type="entry name" value="CRISPR_cas5"/>
    <property type="match status" value="1"/>
</dbReference>
<proteinExistence type="predicted"/>
<dbReference type="AlphaFoldDB" id="A0A0A3J669"/>
<dbReference type="EMBL" id="JPVQ01000001">
    <property type="protein sequence ID" value="KGR92396.1"/>
    <property type="molecule type" value="Genomic_DNA"/>
</dbReference>
<dbReference type="RefSeq" id="WP_036171050.1">
    <property type="nucleotide sequence ID" value="NZ_AVCZ01000001.1"/>
</dbReference>
<dbReference type="eggNOG" id="COG1688">
    <property type="taxonomic scope" value="Bacteria"/>
</dbReference>
<evidence type="ECO:0008006" key="4">
    <source>
        <dbReference type="Google" id="ProtNLM"/>
    </source>
</evidence>
<evidence type="ECO:0000313" key="2">
    <source>
        <dbReference type="EMBL" id="KGR92396.1"/>
    </source>
</evidence>
<keyword evidence="3" id="KW-1185">Reference proteome</keyword>
<protein>
    <recommendedName>
        <fullName evidence="4">CRISPR-associated protein Cas5</fullName>
    </recommendedName>
</protein>
<dbReference type="Proteomes" id="UP000030595">
    <property type="component" value="Unassembled WGS sequence"/>
</dbReference>
<name>A0A0A3J669_9BACL</name>
<dbReference type="InterPro" id="IPR013422">
    <property type="entry name" value="CRISPR-assoc_prot_Cas5_N"/>
</dbReference>
<accession>A0A0A3J669</accession>
<reference evidence="2 3" key="1">
    <citation type="submission" date="2014-02" db="EMBL/GenBank/DDBJ databases">
        <title>Draft genome sequence of Lysinibacillus massiliensis CCUG 49529.</title>
        <authorList>
            <person name="Zhang F."/>
            <person name="Wang G."/>
            <person name="Zhang L."/>
        </authorList>
    </citation>
    <scope>NUCLEOTIDE SEQUENCE [LARGE SCALE GENOMIC DNA]</scope>
    <source>
        <strain evidence="2 3">CCUG 49529</strain>
    </source>
</reference>